<keyword evidence="1" id="KW-0812">Transmembrane</keyword>
<dbReference type="RefSeq" id="WP_093856651.1">
    <property type="nucleotide sequence ID" value="NZ_BJVZ01000013.1"/>
</dbReference>
<reference evidence="2 3" key="1">
    <citation type="submission" date="2016-10" db="EMBL/GenBank/DDBJ databases">
        <authorList>
            <person name="de Groot N.N."/>
        </authorList>
    </citation>
    <scope>NUCLEOTIDE SEQUENCE [LARGE SCALE GENOMIC DNA]</scope>
    <source>
        <strain evidence="2 3">CGMCC 1.3442</strain>
    </source>
</reference>
<sequence length="115" mass="13060">MNKLDKFSILLWLIVGVLSLVALFKNLLVNNLGIENINTLTNLIFIFASIIQIVYLVKKKNQHFKNEDATIDDKLLQLLKEGKDVQAVKHAREALGLSLVEGKQYIDTLKRELGE</sequence>
<keyword evidence="3" id="KW-1185">Reference proteome</keyword>
<dbReference type="OrthoDB" id="2649700at2"/>
<accession>A0A1H0B4F5</accession>
<feature type="transmembrane region" description="Helical" evidence="1">
    <location>
        <begin position="40"/>
        <end position="57"/>
    </location>
</feature>
<organism evidence="2 3">
    <name type="scientific">Tenuibacillus multivorans</name>
    <dbReference type="NCBI Taxonomy" id="237069"/>
    <lineage>
        <taxon>Bacteria</taxon>
        <taxon>Bacillati</taxon>
        <taxon>Bacillota</taxon>
        <taxon>Bacilli</taxon>
        <taxon>Bacillales</taxon>
        <taxon>Bacillaceae</taxon>
        <taxon>Tenuibacillus</taxon>
    </lineage>
</organism>
<feature type="transmembrane region" description="Helical" evidence="1">
    <location>
        <begin position="7"/>
        <end position="28"/>
    </location>
</feature>
<dbReference type="AlphaFoldDB" id="A0A1H0B4F5"/>
<dbReference type="EMBL" id="FNIG01000004">
    <property type="protein sequence ID" value="SDN40557.1"/>
    <property type="molecule type" value="Genomic_DNA"/>
</dbReference>
<evidence type="ECO:0000313" key="3">
    <source>
        <dbReference type="Proteomes" id="UP000199334"/>
    </source>
</evidence>
<keyword evidence="1" id="KW-1133">Transmembrane helix</keyword>
<name>A0A1H0B4F5_9BACI</name>
<protein>
    <recommendedName>
        <fullName evidence="4">Ribosomal protein L7/L12 C-terminal domain-containing protein</fullName>
    </recommendedName>
</protein>
<proteinExistence type="predicted"/>
<evidence type="ECO:0000256" key="1">
    <source>
        <dbReference type="SAM" id="Phobius"/>
    </source>
</evidence>
<keyword evidence="1" id="KW-0472">Membrane</keyword>
<gene>
    <name evidence="2" type="ORF">SAMN05216498_2215</name>
</gene>
<dbReference type="Proteomes" id="UP000199334">
    <property type="component" value="Unassembled WGS sequence"/>
</dbReference>
<evidence type="ECO:0008006" key="4">
    <source>
        <dbReference type="Google" id="ProtNLM"/>
    </source>
</evidence>
<evidence type="ECO:0000313" key="2">
    <source>
        <dbReference type="EMBL" id="SDN40557.1"/>
    </source>
</evidence>